<accession>A0A2S6A089</accession>
<gene>
    <name evidence="2" type="ORF">C5F51_25210</name>
</gene>
<dbReference type="AlphaFoldDB" id="A0A2S6A089"/>
<evidence type="ECO:0000256" key="1">
    <source>
        <dbReference type="SAM" id="MobiDB-lite"/>
    </source>
</evidence>
<feature type="region of interest" description="Disordered" evidence="1">
    <location>
        <begin position="46"/>
        <end position="69"/>
    </location>
</feature>
<dbReference type="Proteomes" id="UP000238356">
    <property type="component" value="Unassembled WGS sequence"/>
</dbReference>
<dbReference type="RefSeq" id="WP_063015395.1">
    <property type="nucleotide sequence ID" value="NZ_JAHUVX010000010.1"/>
</dbReference>
<dbReference type="GeneID" id="66724262"/>
<dbReference type="EMBL" id="PSZD01000019">
    <property type="protein sequence ID" value="PPJ24468.1"/>
    <property type="molecule type" value="Genomic_DNA"/>
</dbReference>
<reference evidence="2 3" key="1">
    <citation type="submission" date="2018-02" db="EMBL/GenBank/DDBJ databases">
        <title>8 Nocardia nova and 1 Nocardia cyriacigeorgica strain used for evolution to TMP-SMX.</title>
        <authorList>
            <person name="Mehta H."/>
            <person name="Weng J."/>
            <person name="Shamoo Y."/>
        </authorList>
    </citation>
    <scope>NUCLEOTIDE SEQUENCE [LARGE SCALE GENOMIC DNA]</scope>
    <source>
        <strain evidence="2 3">BAA2227</strain>
    </source>
</reference>
<keyword evidence="3" id="KW-1185">Reference proteome</keyword>
<organism evidence="2 3">
    <name type="scientific">Nocardia nova</name>
    <dbReference type="NCBI Taxonomy" id="37330"/>
    <lineage>
        <taxon>Bacteria</taxon>
        <taxon>Bacillati</taxon>
        <taxon>Actinomycetota</taxon>
        <taxon>Actinomycetes</taxon>
        <taxon>Mycobacteriales</taxon>
        <taxon>Nocardiaceae</taxon>
        <taxon>Nocardia</taxon>
    </lineage>
</organism>
<protein>
    <submittedName>
        <fullName evidence="2">Uncharacterized protein</fullName>
    </submittedName>
</protein>
<comment type="caution">
    <text evidence="2">The sequence shown here is derived from an EMBL/GenBank/DDBJ whole genome shotgun (WGS) entry which is preliminary data.</text>
</comment>
<sequence>MTDPTIDTTSVDMVPEADQLEQSLEVAPEESEVDLPVATADREAAEADLIEQSIPVPLDDEYDEPEAEY</sequence>
<evidence type="ECO:0000313" key="3">
    <source>
        <dbReference type="Proteomes" id="UP000238356"/>
    </source>
</evidence>
<name>A0A2S6A089_9NOCA</name>
<feature type="compositionally biased region" description="Acidic residues" evidence="1">
    <location>
        <begin position="58"/>
        <end position="69"/>
    </location>
</feature>
<proteinExistence type="predicted"/>
<evidence type="ECO:0000313" key="2">
    <source>
        <dbReference type="EMBL" id="PPJ24468.1"/>
    </source>
</evidence>